<keyword evidence="5" id="KW-0521">NADP</keyword>
<dbReference type="Gene3D" id="3.30.2130.10">
    <property type="entry name" value="VC0802-like"/>
    <property type="match status" value="1"/>
</dbReference>
<keyword evidence="3" id="KW-0418">Kinase</keyword>
<evidence type="ECO:0000256" key="2">
    <source>
        <dbReference type="ARBA" id="ARBA00022741"/>
    </source>
</evidence>
<dbReference type="Gene3D" id="3.40.50.720">
    <property type="entry name" value="NAD(P)-binding Rossmann-like Domain"/>
    <property type="match status" value="2"/>
</dbReference>
<dbReference type="InterPro" id="IPR011147">
    <property type="entry name" value="Bifunc_Aspkin/hSer_DH"/>
</dbReference>
<evidence type="ECO:0000256" key="6">
    <source>
        <dbReference type="ARBA" id="ARBA00034478"/>
    </source>
</evidence>
<organism evidence="9 10">
    <name type="scientific">Cynara cardunculus var. scolymus</name>
    <name type="common">Globe artichoke</name>
    <name type="synonym">Cynara scolymus</name>
    <dbReference type="NCBI Taxonomy" id="59895"/>
    <lineage>
        <taxon>Eukaryota</taxon>
        <taxon>Viridiplantae</taxon>
        <taxon>Streptophyta</taxon>
        <taxon>Embryophyta</taxon>
        <taxon>Tracheophyta</taxon>
        <taxon>Spermatophyta</taxon>
        <taxon>Magnoliopsida</taxon>
        <taxon>eudicotyledons</taxon>
        <taxon>Gunneridae</taxon>
        <taxon>Pentapetalae</taxon>
        <taxon>asterids</taxon>
        <taxon>campanulids</taxon>
        <taxon>Asterales</taxon>
        <taxon>Asteraceae</taxon>
        <taxon>Carduoideae</taxon>
        <taxon>Cardueae</taxon>
        <taxon>Carduinae</taxon>
        <taxon>Cynara</taxon>
    </lineage>
</organism>
<name>A0A103XNJ1_CYNCS</name>
<dbReference type="AlphaFoldDB" id="A0A103XNJ1"/>
<reference evidence="9 10" key="1">
    <citation type="journal article" date="2016" name="Sci. Rep.">
        <title>The genome sequence of the outbreeding globe artichoke constructed de novo incorporating a phase-aware low-pass sequencing strategy of F1 progeny.</title>
        <authorList>
            <person name="Scaglione D."/>
            <person name="Reyes-Chin-Wo S."/>
            <person name="Acquadro A."/>
            <person name="Froenicke L."/>
            <person name="Portis E."/>
            <person name="Beitel C."/>
            <person name="Tirone M."/>
            <person name="Mauro R."/>
            <person name="Lo Monaco A."/>
            <person name="Mauromicale G."/>
            <person name="Faccioli P."/>
            <person name="Cattivelli L."/>
            <person name="Rieseberg L."/>
            <person name="Michelmore R."/>
            <person name="Lanteri S."/>
        </authorList>
    </citation>
    <scope>NUCLEOTIDE SEQUENCE [LARGE SCALE GENOMIC DNA]</scope>
    <source>
        <strain evidence="9">2C</strain>
    </source>
</reference>
<evidence type="ECO:0000313" key="9">
    <source>
        <dbReference type="EMBL" id="KVH94022.1"/>
    </source>
</evidence>
<evidence type="ECO:0000256" key="3">
    <source>
        <dbReference type="ARBA" id="ARBA00022777"/>
    </source>
</evidence>
<dbReference type="GO" id="GO:0004412">
    <property type="term" value="F:homoserine dehydrogenase activity"/>
    <property type="evidence" value="ECO:0007669"/>
    <property type="project" value="InterPro"/>
</dbReference>
<dbReference type="Pfam" id="PF03447">
    <property type="entry name" value="NAD_binding_3"/>
    <property type="match status" value="1"/>
</dbReference>
<dbReference type="InterPro" id="IPR054352">
    <property type="entry name" value="ACT_Aspartokinase"/>
</dbReference>
<sequence length="180" mass="20239">MQANINVRAIAQGFSEYNITVVVKREDCIRALRAVHSRFYLSKTSVAVGVIGPGLIGATLLNQLRDQAAVLKEKSKTDLRVMVLVDCTASTDVAEHYHDWLRTGIHVITPNKQANSGPLDKYLKLRTLQRQSFTHYFYEATVGAGLPIMHTLRDLLQTGDKIIRIEGIFRSINQTRLLLH</sequence>
<keyword evidence="10" id="KW-1185">Reference proteome</keyword>
<dbReference type="InterPro" id="IPR045865">
    <property type="entry name" value="ACT-like_dom_sf"/>
</dbReference>
<evidence type="ECO:0000313" key="10">
    <source>
        <dbReference type="Proteomes" id="UP000243975"/>
    </source>
</evidence>
<dbReference type="GO" id="GO:0004072">
    <property type="term" value="F:aspartate kinase activity"/>
    <property type="evidence" value="ECO:0007669"/>
    <property type="project" value="UniProtKB-EC"/>
</dbReference>
<dbReference type="GO" id="GO:0009067">
    <property type="term" value="P:aspartate family amino acid biosynthetic process"/>
    <property type="evidence" value="ECO:0007669"/>
    <property type="project" value="InterPro"/>
</dbReference>
<dbReference type="EMBL" id="LEKV01004577">
    <property type="protein sequence ID" value="KVH94022.1"/>
    <property type="molecule type" value="Genomic_DNA"/>
</dbReference>
<dbReference type="SUPFAM" id="SSF51735">
    <property type="entry name" value="NAD(P)-binding Rossmann-fold domains"/>
    <property type="match status" value="1"/>
</dbReference>
<protein>
    <recommendedName>
        <fullName evidence="1">aspartate kinase</fullName>
        <ecNumber evidence="1">2.7.2.4</ecNumber>
    </recommendedName>
</protein>
<dbReference type="PANTHER" id="PTHR43070">
    <property type="match status" value="1"/>
</dbReference>
<comment type="caution">
    <text evidence="9">The sequence shown here is derived from an EMBL/GenBank/DDBJ whole genome shotgun (WGS) entry which is preliminary data.</text>
</comment>
<evidence type="ECO:0000259" key="7">
    <source>
        <dbReference type="Pfam" id="PF03447"/>
    </source>
</evidence>
<keyword evidence="3" id="KW-0808">Transferase</keyword>
<feature type="domain" description="Aspartate/homoserine dehydrogenase NAD-binding" evidence="7">
    <location>
        <begin position="79"/>
        <end position="139"/>
    </location>
</feature>
<dbReference type="SUPFAM" id="SSF55021">
    <property type="entry name" value="ACT-like"/>
    <property type="match status" value="1"/>
</dbReference>
<dbReference type="GO" id="GO:0005524">
    <property type="term" value="F:ATP binding"/>
    <property type="evidence" value="ECO:0007669"/>
    <property type="project" value="UniProtKB-KW"/>
</dbReference>
<dbReference type="GO" id="GO:0009090">
    <property type="term" value="P:homoserine biosynthetic process"/>
    <property type="evidence" value="ECO:0007669"/>
    <property type="project" value="TreeGrafter"/>
</dbReference>
<gene>
    <name evidence="9" type="ORF">Ccrd_003894</name>
</gene>
<evidence type="ECO:0000256" key="4">
    <source>
        <dbReference type="ARBA" id="ARBA00022840"/>
    </source>
</evidence>
<dbReference type="InterPro" id="IPR005106">
    <property type="entry name" value="Asp/hSer_DH_NAD-bd"/>
</dbReference>
<dbReference type="Pfam" id="PF22468">
    <property type="entry name" value="ACT_9"/>
    <property type="match status" value="1"/>
</dbReference>
<accession>A0A103XNJ1</accession>
<dbReference type="EC" id="2.7.2.4" evidence="1"/>
<proteinExistence type="predicted"/>
<feature type="domain" description="Aspartokinase ACT" evidence="8">
    <location>
        <begin position="2"/>
        <end position="39"/>
    </location>
</feature>
<dbReference type="Proteomes" id="UP000243975">
    <property type="component" value="Unassembled WGS sequence"/>
</dbReference>
<keyword evidence="2" id="KW-0547">Nucleotide-binding</keyword>
<dbReference type="Gramene" id="KVH94022">
    <property type="protein sequence ID" value="KVH94022"/>
    <property type="gene ID" value="Ccrd_003894"/>
</dbReference>
<comment type="pathway">
    <text evidence="6">Amino-acid biosynthesis; L-methionine biosynthesis via de novo pathway.</text>
</comment>
<dbReference type="PANTHER" id="PTHR43070:SF5">
    <property type="entry name" value="HOMOSERINE DEHYDROGENASE"/>
    <property type="match status" value="1"/>
</dbReference>
<dbReference type="GO" id="GO:0050661">
    <property type="term" value="F:NADP binding"/>
    <property type="evidence" value="ECO:0007669"/>
    <property type="project" value="InterPro"/>
</dbReference>
<dbReference type="InterPro" id="IPR036291">
    <property type="entry name" value="NAD(P)-bd_dom_sf"/>
</dbReference>
<evidence type="ECO:0000259" key="8">
    <source>
        <dbReference type="Pfam" id="PF22468"/>
    </source>
</evidence>
<dbReference type="STRING" id="59895.A0A103XNJ1"/>
<keyword evidence="4" id="KW-0067">ATP-binding</keyword>
<evidence type="ECO:0000256" key="1">
    <source>
        <dbReference type="ARBA" id="ARBA00013059"/>
    </source>
</evidence>
<evidence type="ECO:0000256" key="5">
    <source>
        <dbReference type="ARBA" id="ARBA00022857"/>
    </source>
</evidence>